<dbReference type="InterPro" id="IPR051046">
    <property type="entry name" value="MurCDEF_CellWall_CoF430Synth"/>
</dbReference>
<evidence type="ECO:0000256" key="2">
    <source>
        <dbReference type="ARBA" id="ARBA00022741"/>
    </source>
</evidence>
<evidence type="ECO:0000313" key="4">
    <source>
        <dbReference type="EMBL" id="GAG06431.1"/>
    </source>
</evidence>
<dbReference type="SUPFAM" id="SSF53244">
    <property type="entry name" value="MurD-like peptide ligases, peptide-binding domain"/>
    <property type="match status" value="1"/>
</dbReference>
<name>X0W114_9ZZZZ</name>
<sequence length="96" mass="10394">AELGAQSEKLHAELGLLIAKTKVQLLLAVGKFAKVTVDAARKYADYDLQAECFDNAAAACNNLQKFVKDSDIILVKGSRAARLEKAVEKLSEIFGK</sequence>
<dbReference type="InterPro" id="IPR036615">
    <property type="entry name" value="Mur_ligase_C_dom_sf"/>
</dbReference>
<evidence type="ECO:0000256" key="1">
    <source>
        <dbReference type="ARBA" id="ARBA00022598"/>
    </source>
</evidence>
<dbReference type="PANTHER" id="PTHR43024">
    <property type="entry name" value="UDP-N-ACETYLMURAMOYL-TRIPEPTIDE--D-ALANYL-D-ALANINE LIGASE"/>
    <property type="match status" value="1"/>
</dbReference>
<dbReference type="EMBL" id="BARS01020366">
    <property type="protein sequence ID" value="GAG06431.1"/>
    <property type="molecule type" value="Genomic_DNA"/>
</dbReference>
<dbReference type="Gene3D" id="3.90.190.20">
    <property type="entry name" value="Mur ligase, C-terminal domain"/>
    <property type="match status" value="1"/>
</dbReference>
<comment type="caution">
    <text evidence="4">The sequence shown here is derived from an EMBL/GenBank/DDBJ whole genome shotgun (WGS) entry which is preliminary data.</text>
</comment>
<dbReference type="GO" id="GO:0016881">
    <property type="term" value="F:acid-amino acid ligase activity"/>
    <property type="evidence" value="ECO:0007669"/>
    <property type="project" value="InterPro"/>
</dbReference>
<proteinExistence type="predicted"/>
<dbReference type="GO" id="GO:0005524">
    <property type="term" value="F:ATP binding"/>
    <property type="evidence" value="ECO:0007669"/>
    <property type="project" value="UniProtKB-KW"/>
</dbReference>
<keyword evidence="3" id="KW-0067">ATP-binding</keyword>
<accession>X0W114</accession>
<organism evidence="4">
    <name type="scientific">marine sediment metagenome</name>
    <dbReference type="NCBI Taxonomy" id="412755"/>
    <lineage>
        <taxon>unclassified sequences</taxon>
        <taxon>metagenomes</taxon>
        <taxon>ecological metagenomes</taxon>
    </lineage>
</organism>
<evidence type="ECO:0008006" key="5">
    <source>
        <dbReference type="Google" id="ProtNLM"/>
    </source>
</evidence>
<evidence type="ECO:0000256" key="3">
    <source>
        <dbReference type="ARBA" id="ARBA00022840"/>
    </source>
</evidence>
<dbReference type="AlphaFoldDB" id="X0W114"/>
<feature type="non-terminal residue" evidence="4">
    <location>
        <position position="1"/>
    </location>
</feature>
<keyword evidence="2" id="KW-0547">Nucleotide-binding</keyword>
<gene>
    <name evidence="4" type="ORF">S01H1_32849</name>
</gene>
<keyword evidence="1" id="KW-0436">Ligase</keyword>
<dbReference type="PANTHER" id="PTHR43024:SF1">
    <property type="entry name" value="UDP-N-ACETYLMURAMOYL-TRIPEPTIDE--D-ALANYL-D-ALANINE LIGASE"/>
    <property type="match status" value="1"/>
</dbReference>
<protein>
    <recommendedName>
        <fullName evidence="5">Mur ligase C-terminal domain-containing protein</fullName>
    </recommendedName>
</protein>
<reference evidence="4" key="1">
    <citation type="journal article" date="2014" name="Front. Microbiol.">
        <title>High frequency of phylogenetically diverse reductive dehalogenase-homologous genes in deep subseafloor sedimentary metagenomes.</title>
        <authorList>
            <person name="Kawai M."/>
            <person name="Futagami T."/>
            <person name="Toyoda A."/>
            <person name="Takaki Y."/>
            <person name="Nishi S."/>
            <person name="Hori S."/>
            <person name="Arai W."/>
            <person name="Tsubouchi T."/>
            <person name="Morono Y."/>
            <person name="Uchiyama I."/>
            <person name="Ito T."/>
            <person name="Fujiyama A."/>
            <person name="Inagaki F."/>
            <person name="Takami H."/>
        </authorList>
    </citation>
    <scope>NUCLEOTIDE SEQUENCE</scope>
    <source>
        <strain evidence="4">Expedition CK06-06</strain>
    </source>
</reference>